<name>A0A9D9HVS5_9BACT</name>
<evidence type="ECO:0000313" key="1">
    <source>
        <dbReference type="EMBL" id="MBO8460738.1"/>
    </source>
</evidence>
<proteinExistence type="predicted"/>
<organism evidence="1 2">
    <name type="scientific">Candidatus Gallipaludibacter merdavium</name>
    <dbReference type="NCBI Taxonomy" id="2840839"/>
    <lineage>
        <taxon>Bacteria</taxon>
        <taxon>Pseudomonadati</taxon>
        <taxon>Bacteroidota</taxon>
        <taxon>Bacteroidia</taxon>
        <taxon>Bacteroidales</taxon>
        <taxon>Candidatus Gallipaludibacter</taxon>
    </lineage>
</organism>
<comment type="caution">
    <text evidence="1">The sequence shown here is derived from an EMBL/GenBank/DDBJ whole genome shotgun (WGS) entry which is preliminary data.</text>
</comment>
<dbReference type="EMBL" id="JADIMG010000097">
    <property type="protein sequence ID" value="MBO8460738.1"/>
    <property type="molecule type" value="Genomic_DNA"/>
</dbReference>
<dbReference type="AlphaFoldDB" id="A0A9D9HVS5"/>
<dbReference type="Proteomes" id="UP000823641">
    <property type="component" value="Unassembled WGS sequence"/>
</dbReference>
<protein>
    <submittedName>
        <fullName evidence="1">Uncharacterized protein</fullName>
    </submittedName>
</protein>
<reference evidence="1" key="1">
    <citation type="submission" date="2020-10" db="EMBL/GenBank/DDBJ databases">
        <authorList>
            <person name="Gilroy R."/>
        </authorList>
    </citation>
    <scope>NUCLEOTIDE SEQUENCE</scope>
    <source>
        <strain evidence="1">G3-3990</strain>
    </source>
</reference>
<evidence type="ECO:0000313" key="2">
    <source>
        <dbReference type="Proteomes" id="UP000823641"/>
    </source>
</evidence>
<gene>
    <name evidence="1" type="ORF">IAA73_10495</name>
</gene>
<accession>A0A9D9HVS5</accession>
<reference evidence="1" key="2">
    <citation type="journal article" date="2021" name="PeerJ">
        <title>Extensive microbial diversity within the chicken gut microbiome revealed by metagenomics and culture.</title>
        <authorList>
            <person name="Gilroy R."/>
            <person name="Ravi A."/>
            <person name="Getino M."/>
            <person name="Pursley I."/>
            <person name="Horton D.L."/>
            <person name="Alikhan N.F."/>
            <person name="Baker D."/>
            <person name="Gharbi K."/>
            <person name="Hall N."/>
            <person name="Watson M."/>
            <person name="Adriaenssens E.M."/>
            <person name="Foster-Nyarko E."/>
            <person name="Jarju S."/>
            <person name="Secka A."/>
            <person name="Antonio M."/>
            <person name="Oren A."/>
            <person name="Chaudhuri R.R."/>
            <person name="La Ragione R."/>
            <person name="Hildebrand F."/>
            <person name="Pallen M.J."/>
        </authorList>
    </citation>
    <scope>NUCLEOTIDE SEQUENCE</scope>
    <source>
        <strain evidence="1">G3-3990</strain>
    </source>
</reference>
<sequence length="187" mass="21757">MIKGGTGGSNTLTGLRYEAKVELAAFLNSQNGYRVDDTRVYYNNELVARLFKKHGLYKFLKTNGIDWRKHISKQLLPDNCIYVIINNTAFILEVKHQEVAGSVDEKLQTCDFKKKQYTKLFSELNYKVEYLYVLDDWFKDSKYKDTLDYIISVGCRYYFGYIPLEELGLPVPRVDINSESIVPSYEL</sequence>